<evidence type="ECO:0000313" key="2">
    <source>
        <dbReference type="Proteomes" id="UP000602510"/>
    </source>
</evidence>
<dbReference type="Proteomes" id="UP000602510">
    <property type="component" value="Unassembled WGS sequence"/>
</dbReference>
<protein>
    <submittedName>
        <fullName evidence="1">Uncharacterized protein</fullName>
    </submittedName>
</protein>
<reference evidence="1" key="1">
    <citation type="submission" date="2020-04" db="EMBL/GenBank/DDBJ databases">
        <title>Hybrid Assembly of Korean Phytophthora infestans isolates.</title>
        <authorList>
            <person name="Prokchorchik M."/>
            <person name="Lee Y."/>
            <person name="Seo J."/>
            <person name="Cho J.-H."/>
            <person name="Park Y.-E."/>
            <person name="Jang D.-C."/>
            <person name="Im J.-S."/>
            <person name="Choi J.-G."/>
            <person name="Park H.-J."/>
            <person name="Lee G.-B."/>
            <person name="Lee Y.-G."/>
            <person name="Hong S.-Y."/>
            <person name="Cho K."/>
            <person name="Sohn K.H."/>
        </authorList>
    </citation>
    <scope>NUCLEOTIDE SEQUENCE</scope>
    <source>
        <strain evidence="1">KR_1_A1</strain>
    </source>
</reference>
<organism evidence="1 2">
    <name type="scientific">Phytophthora infestans</name>
    <name type="common">Potato late blight agent</name>
    <name type="synonym">Botrytis infestans</name>
    <dbReference type="NCBI Taxonomy" id="4787"/>
    <lineage>
        <taxon>Eukaryota</taxon>
        <taxon>Sar</taxon>
        <taxon>Stramenopiles</taxon>
        <taxon>Oomycota</taxon>
        <taxon>Peronosporomycetes</taxon>
        <taxon>Peronosporales</taxon>
        <taxon>Peronosporaceae</taxon>
        <taxon>Phytophthora</taxon>
    </lineage>
</organism>
<dbReference type="EMBL" id="WSZM01000264">
    <property type="protein sequence ID" value="KAF4036493.1"/>
    <property type="molecule type" value="Genomic_DNA"/>
</dbReference>
<dbReference type="AlphaFoldDB" id="A0A833SR90"/>
<keyword evidence="2" id="KW-1185">Reference proteome</keyword>
<name>A0A833SR90_PHYIN</name>
<proteinExistence type="predicted"/>
<sequence>MFFKIQSSSSYKLKTTDHMIFRVSTPLYSAFGIQDDRIPCHATRDENLRVRPMQLKTTSTM</sequence>
<accession>A0A833SR90</accession>
<evidence type="ECO:0000313" key="1">
    <source>
        <dbReference type="EMBL" id="KAF4036493.1"/>
    </source>
</evidence>
<comment type="caution">
    <text evidence="1">The sequence shown here is derived from an EMBL/GenBank/DDBJ whole genome shotgun (WGS) entry which is preliminary data.</text>
</comment>
<gene>
    <name evidence="1" type="ORF">GN244_ATG11197</name>
</gene>